<dbReference type="GO" id="GO:0005615">
    <property type="term" value="C:extracellular space"/>
    <property type="evidence" value="ECO:0007669"/>
    <property type="project" value="TreeGrafter"/>
</dbReference>
<dbReference type="EMBL" id="RZUH01000007">
    <property type="protein sequence ID" value="KAA8827258.1"/>
    <property type="molecule type" value="Genomic_DNA"/>
</dbReference>
<sequence>MALASNRRIPVLINLANDYQPAIRLNQGDLAGRTVRVVVTDNGAPVTDNLKARLTYNTDPKNASSVGDFVPMNPVSGAATATFEKPVPTSALTRSGEIMMGVDILDGDTVIASRPFKALVDPSVINYDATTDDGRGYFEAMLKNIQDYADLAHEYAQAAQDAAANFGITIGTVSTVEPGGKATATVDKANGQNLLNLGIPQGVPGPQGVRGEQGVPGIQGPRGETGSGLRIKGSSADETGRPSSGLEEGDGWLIGNDLYVWTNNQWKNMGQFKGPAGTGVYLASTVVEPNSMVSKSSLPAGVVDTVKVGDGILGSDGRTYTVATVAEDTFTVGALISSINVGVVGPAGPRGEQGVQGIQGPRGEVGPMPFDSVSSEVVDADQVSAEIVEEGGKKVCHFKLPTKGSKGDTGSPGPKGDPGERGPAGPQGERGATGAQGEPGQDGQDGIQESEVRSMLSSYATKAELKAIDLNLTYRSGSLSGSSLSNGRSLASGSAPSSGQYLILWEARIGSLNGNGATSASIVCSAGGSSYSAQCGVAVGGNATYDGSAQTCCGWMLASLGSGGSVRFTWETTTSGGSITRGSWAMIRVGN</sequence>
<feature type="region of interest" description="Disordered" evidence="1">
    <location>
        <begin position="217"/>
        <end position="249"/>
    </location>
</feature>
<reference evidence="2 3" key="1">
    <citation type="journal article" date="2019" name="Syst. Appl. Microbiol.">
        <title>Characterization of Bifidobacterium species in feaces of the Egyptian fruit bat: Description of B. vespertilionis sp. nov. and B. rousetti sp. nov.</title>
        <authorList>
            <person name="Modesto M."/>
            <person name="Satti M."/>
            <person name="Watanabe K."/>
            <person name="Puglisi E."/>
            <person name="Morelli L."/>
            <person name="Huang C.-H."/>
            <person name="Liou J.-S."/>
            <person name="Miyashita M."/>
            <person name="Tamura T."/>
            <person name="Saito S."/>
            <person name="Mori K."/>
            <person name="Huang L."/>
            <person name="Sciavilla P."/>
            <person name="Sandri C."/>
            <person name="Spiezio C."/>
            <person name="Vitali F."/>
            <person name="Cavalieri D."/>
            <person name="Perpetuini G."/>
            <person name="Tofalo R."/>
            <person name="Bonetti A."/>
            <person name="Arita M."/>
            <person name="Mattarelli P."/>
        </authorList>
    </citation>
    <scope>NUCLEOTIDE SEQUENCE [LARGE SCALE GENOMIC DNA]</scope>
    <source>
        <strain evidence="2 3">RST17</strain>
    </source>
</reference>
<dbReference type="RefSeq" id="WP_150379727.1">
    <property type="nucleotide sequence ID" value="NZ_RZUH01000007.1"/>
</dbReference>
<comment type="caution">
    <text evidence="2">The sequence shown here is derived from an EMBL/GenBank/DDBJ whole genome shotgun (WGS) entry which is preliminary data.</text>
</comment>
<dbReference type="AlphaFoldDB" id="A0A5M9ZIC2"/>
<dbReference type="Proteomes" id="UP000410049">
    <property type="component" value="Unassembled WGS sequence"/>
</dbReference>
<evidence type="ECO:0000313" key="3">
    <source>
        <dbReference type="Proteomes" id="UP000410049"/>
    </source>
</evidence>
<dbReference type="Pfam" id="PF01391">
    <property type="entry name" value="Collagen"/>
    <property type="match status" value="1"/>
</dbReference>
<evidence type="ECO:0000313" key="2">
    <source>
        <dbReference type="EMBL" id="KAA8827258.1"/>
    </source>
</evidence>
<dbReference type="InterPro" id="IPR008160">
    <property type="entry name" value="Collagen"/>
</dbReference>
<dbReference type="InterPro" id="IPR050149">
    <property type="entry name" value="Collagen_superfamily"/>
</dbReference>
<name>A0A5M9ZIC2_9BIFI</name>
<dbReference type="Gene3D" id="1.20.5.320">
    <property type="entry name" value="6-Phosphogluconate Dehydrogenase, domain 3"/>
    <property type="match status" value="2"/>
</dbReference>
<feature type="region of interest" description="Disordered" evidence="1">
    <location>
        <begin position="396"/>
        <end position="446"/>
    </location>
</feature>
<proteinExistence type="predicted"/>
<protein>
    <recommendedName>
        <fullName evidence="4">Tail fiber protein</fullName>
    </recommendedName>
</protein>
<evidence type="ECO:0000256" key="1">
    <source>
        <dbReference type="SAM" id="MobiDB-lite"/>
    </source>
</evidence>
<gene>
    <name evidence="2" type="ORF">EMO91_09455</name>
</gene>
<evidence type="ECO:0008006" key="4">
    <source>
        <dbReference type="Google" id="ProtNLM"/>
    </source>
</evidence>
<accession>A0A5M9ZIC2</accession>
<organism evidence="2 3">
    <name type="scientific">Bifidobacterium myosotis</name>
    <dbReference type="NCBI Taxonomy" id="1630166"/>
    <lineage>
        <taxon>Bacteria</taxon>
        <taxon>Bacillati</taxon>
        <taxon>Actinomycetota</taxon>
        <taxon>Actinomycetes</taxon>
        <taxon>Bifidobacteriales</taxon>
        <taxon>Bifidobacteriaceae</taxon>
        <taxon>Bifidobacterium</taxon>
    </lineage>
</organism>
<dbReference type="PANTHER" id="PTHR24023:SF1082">
    <property type="entry name" value="COLLAGEN TRIPLE HELIX REPEAT"/>
    <property type="match status" value="1"/>
</dbReference>
<dbReference type="PANTHER" id="PTHR24023">
    <property type="entry name" value="COLLAGEN ALPHA"/>
    <property type="match status" value="1"/>
</dbReference>
<dbReference type="GO" id="GO:0031012">
    <property type="term" value="C:extracellular matrix"/>
    <property type="evidence" value="ECO:0007669"/>
    <property type="project" value="TreeGrafter"/>
</dbReference>